<gene>
    <name evidence="2" type="ORF">C6P40_004344</name>
</gene>
<feature type="region of interest" description="Disordered" evidence="1">
    <location>
        <begin position="16"/>
        <end position="40"/>
    </location>
</feature>
<evidence type="ECO:0000256" key="1">
    <source>
        <dbReference type="SAM" id="MobiDB-lite"/>
    </source>
</evidence>
<feature type="non-terminal residue" evidence="2">
    <location>
        <position position="612"/>
    </location>
</feature>
<comment type="caution">
    <text evidence="2">The sequence shown here is derived from an EMBL/GenBank/DDBJ whole genome shotgun (WGS) entry which is preliminary data.</text>
</comment>
<feature type="compositionally biased region" description="Low complexity" evidence="1">
    <location>
        <begin position="60"/>
        <end position="92"/>
    </location>
</feature>
<name>A0A9P6WHV8_9ASCO</name>
<dbReference type="AlphaFoldDB" id="A0A9P6WHV8"/>
<feature type="compositionally biased region" description="Low complexity" evidence="1">
    <location>
        <begin position="199"/>
        <end position="236"/>
    </location>
</feature>
<protein>
    <submittedName>
        <fullName evidence="2">Uncharacterized protein</fullName>
    </submittedName>
</protein>
<dbReference type="Proteomes" id="UP000697127">
    <property type="component" value="Unassembled WGS sequence"/>
</dbReference>
<feature type="compositionally biased region" description="Polar residues" evidence="1">
    <location>
        <begin position="93"/>
        <end position="104"/>
    </location>
</feature>
<sequence>MTLSSSFKKLSLNHSTNNLTTTTTNNNNNSNHDLKHPSNIDRDSSFFHGFSLGSPKKRSSSLTSSASSSSSSILTSNDPLYDSNDNNNNNKNRFSPTPINLNQKSLPNDIQRQQRHNSSIKSYQNTIPLNSVSIPIPIPKKLSTSPLNRINNNNNTNTNNTSTNVSIVTSPSQLKPLSSPSCASPIDIFERNVQTADLSNNNNNNNNSNTQLPINSNLDDNSSFSRSRSYSNSNSNSISYSNINNSYLMSNSRPRHLLSENFTSPALDSTVELISSPNFDDIDVVEIPYSRPSQQLFKSHSHVSSSSATATATTSNSDSQFSPKFTFSRKLSNNLNSPLNNKTCFSHNRSKSSLSNLSPPLIKSKSYNFCTCNNNNNNNNSNNNTEINKTFTNIESPLISPNRKSISFYSYSDLINYEKLSSNNNLNLNLKKENDLIDAQDEQDDIDDLKNDQFLENNQLNSNNDLLQLNCPKHGYGNGQFQRRSTYQGCSEDGDAKIDEELTTSPKINHGNLNNNTPMYTVFNSSSSAIDDNDDDNSIHSWIPSDDKNDLSLLLSSSSSSTDNLKRRLSKPQSIIEELASLKSCTTNNSYFEDELQDCSTHDSSSKIGVPV</sequence>
<evidence type="ECO:0000313" key="3">
    <source>
        <dbReference type="Proteomes" id="UP000697127"/>
    </source>
</evidence>
<feature type="region of interest" description="Disordered" evidence="1">
    <location>
        <begin position="197"/>
        <end position="236"/>
    </location>
</feature>
<evidence type="ECO:0000313" key="2">
    <source>
        <dbReference type="EMBL" id="KAG0686353.1"/>
    </source>
</evidence>
<feature type="region of interest" description="Disordered" evidence="1">
    <location>
        <begin position="53"/>
        <end position="104"/>
    </location>
</feature>
<organism evidence="2 3">
    <name type="scientific">Pichia californica</name>
    <dbReference type="NCBI Taxonomy" id="460514"/>
    <lineage>
        <taxon>Eukaryota</taxon>
        <taxon>Fungi</taxon>
        <taxon>Dikarya</taxon>
        <taxon>Ascomycota</taxon>
        <taxon>Saccharomycotina</taxon>
        <taxon>Pichiomycetes</taxon>
        <taxon>Pichiales</taxon>
        <taxon>Pichiaceae</taxon>
        <taxon>Pichia</taxon>
    </lineage>
</organism>
<accession>A0A9P6WHV8</accession>
<reference evidence="2" key="1">
    <citation type="submission" date="2020-11" db="EMBL/GenBank/DDBJ databases">
        <title>Kefir isolates.</title>
        <authorList>
            <person name="Marcisauskas S."/>
            <person name="Kim Y."/>
            <person name="Blasche S."/>
        </authorList>
    </citation>
    <scope>NUCLEOTIDE SEQUENCE</scope>
    <source>
        <strain evidence="2">Olga-1</strain>
    </source>
</reference>
<feature type="compositionally biased region" description="Low complexity" evidence="1">
    <location>
        <begin position="16"/>
        <end position="31"/>
    </location>
</feature>
<feature type="region of interest" description="Disordered" evidence="1">
    <location>
        <begin position="145"/>
        <end position="164"/>
    </location>
</feature>
<proteinExistence type="predicted"/>
<keyword evidence="3" id="KW-1185">Reference proteome</keyword>
<dbReference type="EMBL" id="PUHW01000575">
    <property type="protein sequence ID" value="KAG0686353.1"/>
    <property type="molecule type" value="Genomic_DNA"/>
</dbReference>